<gene>
    <name evidence="1" type="ORF">PCOR1329_LOCUS42383</name>
</gene>
<dbReference type="Proteomes" id="UP001189429">
    <property type="component" value="Unassembled WGS sequence"/>
</dbReference>
<name>A0ABN9TU83_9DINO</name>
<keyword evidence="2" id="KW-1185">Reference proteome</keyword>
<reference evidence="1" key="1">
    <citation type="submission" date="2023-10" db="EMBL/GenBank/DDBJ databases">
        <authorList>
            <person name="Chen Y."/>
            <person name="Shah S."/>
            <person name="Dougan E. K."/>
            <person name="Thang M."/>
            <person name="Chan C."/>
        </authorList>
    </citation>
    <scope>NUCLEOTIDE SEQUENCE [LARGE SCALE GENOMIC DNA]</scope>
</reference>
<accession>A0ABN9TU83</accession>
<protein>
    <submittedName>
        <fullName evidence="1">Uncharacterized protein</fullName>
    </submittedName>
</protein>
<sequence>MRRRPRRSPEYFTCGVGVLRTIHSMPTYGMVADIECVILLPDLMRRPEAMLVFFTLLFCGAMGARPTPDEMDLHVDPVTTNSSIPVGSSSFLDGNTEVSDSAGTFPVLKLIGFLTRELQEQYLPSDPDKFCWMASYGRGVGKVLSHCKGGGRLVAGLCYQGKDIVGTILSCPPEEEQNGAHCATRAAAPATTAWGPCAGRPALRAGCSARWAVQWTRPAASATCGARCRLCHRTLSPPTELLTSLSRSGRPSSRVWARQWPKQWLDWLARRRRTPRRRKPQRWRVICRERS</sequence>
<evidence type="ECO:0000313" key="2">
    <source>
        <dbReference type="Proteomes" id="UP001189429"/>
    </source>
</evidence>
<proteinExistence type="predicted"/>
<comment type="caution">
    <text evidence="1">The sequence shown here is derived from an EMBL/GenBank/DDBJ whole genome shotgun (WGS) entry which is preliminary data.</text>
</comment>
<organism evidence="1 2">
    <name type="scientific">Prorocentrum cordatum</name>
    <dbReference type="NCBI Taxonomy" id="2364126"/>
    <lineage>
        <taxon>Eukaryota</taxon>
        <taxon>Sar</taxon>
        <taxon>Alveolata</taxon>
        <taxon>Dinophyceae</taxon>
        <taxon>Prorocentrales</taxon>
        <taxon>Prorocentraceae</taxon>
        <taxon>Prorocentrum</taxon>
    </lineage>
</organism>
<dbReference type="EMBL" id="CAUYUJ010015091">
    <property type="protein sequence ID" value="CAK0849785.1"/>
    <property type="molecule type" value="Genomic_DNA"/>
</dbReference>
<evidence type="ECO:0000313" key="1">
    <source>
        <dbReference type="EMBL" id="CAK0849785.1"/>
    </source>
</evidence>